<dbReference type="EMBL" id="GEGO01006650">
    <property type="protein sequence ID" value="JAR88754.1"/>
    <property type="molecule type" value="Transcribed_RNA"/>
</dbReference>
<proteinExistence type="predicted"/>
<sequence length="69" mass="7959">MFRQAIVFQVTAQVAATSFEYISWRWTILAGYECTRELHLSFTLRWTIAKSTGQPRAANALRLIVSRPQ</sequence>
<protein>
    <submittedName>
        <fullName evidence="1">Uncharacterized protein</fullName>
    </submittedName>
</protein>
<name>A0A147BDB8_IXORI</name>
<organism evidence="1">
    <name type="scientific">Ixodes ricinus</name>
    <name type="common">Common tick</name>
    <name type="synonym">Acarus ricinus</name>
    <dbReference type="NCBI Taxonomy" id="34613"/>
    <lineage>
        <taxon>Eukaryota</taxon>
        <taxon>Metazoa</taxon>
        <taxon>Ecdysozoa</taxon>
        <taxon>Arthropoda</taxon>
        <taxon>Chelicerata</taxon>
        <taxon>Arachnida</taxon>
        <taxon>Acari</taxon>
        <taxon>Parasitiformes</taxon>
        <taxon>Ixodida</taxon>
        <taxon>Ixodoidea</taxon>
        <taxon>Ixodidae</taxon>
        <taxon>Ixodinae</taxon>
        <taxon>Ixodes</taxon>
    </lineage>
</organism>
<accession>A0A147BDB8</accession>
<reference evidence="1" key="1">
    <citation type="journal article" date="2018" name="PLoS Negl. Trop. Dis.">
        <title>Sialome diversity of ticks revealed by RNAseq of single tick salivary glands.</title>
        <authorList>
            <person name="Perner J."/>
            <person name="Kropackova S."/>
            <person name="Kopacek P."/>
            <person name="Ribeiro J.M."/>
        </authorList>
    </citation>
    <scope>NUCLEOTIDE SEQUENCE</scope>
    <source>
        <strain evidence="1">Siblings of single egg batch collected in Ceske Budejovice</strain>
        <tissue evidence="1">Salivary glands</tissue>
    </source>
</reference>
<dbReference type="AlphaFoldDB" id="A0A147BDB8"/>
<evidence type="ECO:0000313" key="1">
    <source>
        <dbReference type="EMBL" id="JAR88754.1"/>
    </source>
</evidence>